<proteinExistence type="predicted"/>
<dbReference type="EMBL" id="PYGD01000005">
    <property type="protein sequence ID" value="PSK91638.1"/>
    <property type="molecule type" value="Genomic_DNA"/>
</dbReference>
<accession>A0A2P8D338</accession>
<gene>
    <name evidence="1" type="ORF">B0I18_105223</name>
</gene>
<dbReference type="Proteomes" id="UP000240572">
    <property type="component" value="Unassembled WGS sequence"/>
</dbReference>
<protein>
    <submittedName>
        <fullName evidence="1">Uncharacterized protein</fullName>
    </submittedName>
</protein>
<sequence>MQAYKVPMVMTTRQTVSGFSIFFEQDTHQYKQHDTYLNRLPDTSGFIPFIYFIH</sequence>
<comment type="caution">
    <text evidence="1">The sequence shown here is derived from an EMBL/GenBank/DDBJ whole genome shotgun (WGS) entry which is preliminary data.</text>
</comment>
<evidence type="ECO:0000313" key="1">
    <source>
        <dbReference type="EMBL" id="PSK91638.1"/>
    </source>
</evidence>
<keyword evidence="2" id="KW-1185">Reference proteome</keyword>
<evidence type="ECO:0000313" key="2">
    <source>
        <dbReference type="Proteomes" id="UP000240572"/>
    </source>
</evidence>
<organism evidence="1 2">
    <name type="scientific">Taibaiella chishuiensis</name>
    <dbReference type="NCBI Taxonomy" id="1434707"/>
    <lineage>
        <taxon>Bacteria</taxon>
        <taxon>Pseudomonadati</taxon>
        <taxon>Bacteroidota</taxon>
        <taxon>Chitinophagia</taxon>
        <taxon>Chitinophagales</taxon>
        <taxon>Chitinophagaceae</taxon>
        <taxon>Taibaiella</taxon>
    </lineage>
</organism>
<name>A0A2P8D338_9BACT</name>
<reference evidence="1 2" key="1">
    <citation type="submission" date="2018-03" db="EMBL/GenBank/DDBJ databases">
        <title>Genomic Encyclopedia of Type Strains, Phase III (KMG-III): the genomes of soil and plant-associated and newly described type strains.</title>
        <authorList>
            <person name="Whitman W."/>
        </authorList>
    </citation>
    <scope>NUCLEOTIDE SEQUENCE [LARGE SCALE GENOMIC DNA]</scope>
    <source>
        <strain evidence="1 2">CGMCC 1.12700</strain>
    </source>
</reference>
<dbReference type="AlphaFoldDB" id="A0A2P8D338"/>